<comment type="caution">
    <text evidence="1">The sequence shown here is derived from an EMBL/GenBank/DDBJ whole genome shotgun (WGS) entry which is preliminary data.</text>
</comment>
<organism evidence="1">
    <name type="scientific">bioreactor metagenome</name>
    <dbReference type="NCBI Taxonomy" id="1076179"/>
    <lineage>
        <taxon>unclassified sequences</taxon>
        <taxon>metagenomes</taxon>
        <taxon>ecological metagenomes</taxon>
    </lineage>
</organism>
<dbReference type="EMBL" id="VSSQ01066738">
    <property type="protein sequence ID" value="MPN19226.1"/>
    <property type="molecule type" value="Genomic_DNA"/>
</dbReference>
<evidence type="ECO:0000313" key="1">
    <source>
        <dbReference type="EMBL" id="MPN19226.1"/>
    </source>
</evidence>
<name>A0A645FZ79_9ZZZZ</name>
<accession>A0A645FZ79</accession>
<gene>
    <name evidence="1" type="ORF">SDC9_166592</name>
</gene>
<reference evidence="1" key="1">
    <citation type="submission" date="2019-08" db="EMBL/GenBank/DDBJ databases">
        <authorList>
            <person name="Kucharzyk K."/>
            <person name="Murdoch R.W."/>
            <person name="Higgins S."/>
            <person name="Loffler F."/>
        </authorList>
    </citation>
    <scope>NUCLEOTIDE SEQUENCE</scope>
</reference>
<protein>
    <submittedName>
        <fullName evidence="1">Uncharacterized protein</fullName>
    </submittedName>
</protein>
<dbReference type="AlphaFoldDB" id="A0A645FZ79"/>
<proteinExistence type="predicted"/>
<sequence length="153" mass="17197">MKQFNETGAFGCGGDDVRYTANASRDGGFGIFQLTDPKPLAQHLWSWKENCAEGVRQLAAAQRYAELWMEKQRQEMLDEGFEVPVPPVTYGGVTFAEGSGRRIEHAVALKRYNGASSGNFCVWDSATKQWRLNPKNNLGFNYVERVCNEVPQE</sequence>